<protein>
    <submittedName>
        <fullName evidence="2">Uncharacterized protein</fullName>
    </submittedName>
</protein>
<dbReference type="Proteomes" id="UP001521785">
    <property type="component" value="Unassembled WGS sequence"/>
</dbReference>
<feature type="compositionally biased region" description="Basic and acidic residues" evidence="1">
    <location>
        <begin position="185"/>
        <end position="212"/>
    </location>
</feature>
<accession>A0ABR3R5M3</accession>
<comment type="caution">
    <text evidence="2">The sequence shown here is derived from an EMBL/GenBank/DDBJ whole genome shotgun (WGS) entry which is preliminary data.</text>
</comment>
<evidence type="ECO:0000313" key="2">
    <source>
        <dbReference type="EMBL" id="KAL1599741.1"/>
    </source>
</evidence>
<feature type="compositionally biased region" description="Basic and acidic residues" evidence="1">
    <location>
        <begin position="158"/>
        <end position="176"/>
    </location>
</feature>
<gene>
    <name evidence="2" type="ORF">SLS60_007545</name>
</gene>
<evidence type="ECO:0000256" key="1">
    <source>
        <dbReference type="SAM" id="MobiDB-lite"/>
    </source>
</evidence>
<name>A0ABR3R5M3_9PLEO</name>
<reference evidence="2 3" key="1">
    <citation type="submission" date="2024-02" db="EMBL/GenBank/DDBJ databases">
        <title>De novo assembly and annotation of 12 fungi associated with fruit tree decline syndrome in Ontario, Canada.</title>
        <authorList>
            <person name="Sulman M."/>
            <person name="Ellouze W."/>
            <person name="Ilyukhin E."/>
        </authorList>
    </citation>
    <scope>NUCLEOTIDE SEQUENCE [LARGE SCALE GENOMIC DNA]</scope>
    <source>
        <strain evidence="2 3">M42-189</strain>
    </source>
</reference>
<proteinExistence type="predicted"/>
<sequence length="220" mass="25656">MPSHFTDPPRTLGEKLLRCRGFTKAGPRCRHSKNFTREHCPKAWFCFSHLDQAGERKDAKKVTFDLSYSDESASEVSSSEEEGFSSSSSSSYSSEDYSSDEASSPVGLAAKRAKLGKLADQVDAIAPGARKDIVKLFSKLTVDDDSFDNESRKHRLKQEREKQRQRKLAERQEKEKAKLKRDRLRMKELKQKEQEKKEKKQRKEEEKKERRRNEKRRTKR</sequence>
<dbReference type="EMBL" id="JAKJXO020000010">
    <property type="protein sequence ID" value="KAL1599741.1"/>
    <property type="molecule type" value="Genomic_DNA"/>
</dbReference>
<keyword evidence="3" id="KW-1185">Reference proteome</keyword>
<feature type="region of interest" description="Disordered" evidence="1">
    <location>
        <begin position="70"/>
        <end position="105"/>
    </location>
</feature>
<evidence type="ECO:0000313" key="3">
    <source>
        <dbReference type="Proteomes" id="UP001521785"/>
    </source>
</evidence>
<feature type="compositionally biased region" description="Low complexity" evidence="1">
    <location>
        <begin position="84"/>
        <end position="105"/>
    </location>
</feature>
<organism evidence="2 3">
    <name type="scientific">Paraconiothyrium brasiliense</name>
    <dbReference type="NCBI Taxonomy" id="300254"/>
    <lineage>
        <taxon>Eukaryota</taxon>
        <taxon>Fungi</taxon>
        <taxon>Dikarya</taxon>
        <taxon>Ascomycota</taxon>
        <taxon>Pezizomycotina</taxon>
        <taxon>Dothideomycetes</taxon>
        <taxon>Pleosporomycetidae</taxon>
        <taxon>Pleosporales</taxon>
        <taxon>Massarineae</taxon>
        <taxon>Didymosphaeriaceae</taxon>
        <taxon>Paraconiothyrium</taxon>
    </lineage>
</organism>
<feature type="region of interest" description="Disordered" evidence="1">
    <location>
        <begin position="145"/>
        <end position="220"/>
    </location>
</feature>